<keyword evidence="4 8" id="KW-1003">Cell membrane</keyword>
<feature type="transmembrane region" description="Helical" evidence="9">
    <location>
        <begin position="321"/>
        <end position="342"/>
    </location>
</feature>
<accession>A0A0P1LYX7</accession>
<evidence type="ECO:0000256" key="6">
    <source>
        <dbReference type="ARBA" id="ARBA00022989"/>
    </source>
</evidence>
<feature type="transmembrane region" description="Helical" evidence="9">
    <location>
        <begin position="50"/>
        <end position="74"/>
    </location>
</feature>
<feature type="transmembrane region" description="Helical" evidence="9">
    <location>
        <begin position="354"/>
        <end position="377"/>
    </location>
</feature>
<comment type="subcellular location">
    <subcellularLocation>
        <location evidence="1 8">Cell membrane</location>
        <topology evidence="1 8">Multi-pass membrane protein</topology>
    </subcellularLocation>
</comment>
<dbReference type="InterPro" id="IPR006043">
    <property type="entry name" value="NCS2"/>
</dbReference>
<evidence type="ECO:0000256" key="2">
    <source>
        <dbReference type="ARBA" id="ARBA00005697"/>
    </source>
</evidence>
<dbReference type="PANTHER" id="PTHR43337">
    <property type="entry name" value="XANTHINE/URACIL PERMEASE C887.17-RELATED"/>
    <property type="match status" value="1"/>
</dbReference>
<dbReference type="GO" id="GO:0005886">
    <property type="term" value="C:plasma membrane"/>
    <property type="evidence" value="ECO:0007669"/>
    <property type="project" value="UniProtKB-SubCell"/>
</dbReference>
<name>A0A0P1LTV9_9BACT</name>
<dbReference type="RefSeq" id="WP_075426586.1">
    <property type="nucleotide sequence ID" value="NZ_CZVJ01000019.1"/>
</dbReference>
<dbReference type="EMBL" id="FAOP01000003">
    <property type="protein sequence ID" value="CUU02758.1"/>
    <property type="molecule type" value="Genomic_DNA"/>
</dbReference>
<dbReference type="GO" id="GO:0005345">
    <property type="term" value="F:purine nucleobase transmembrane transporter activity"/>
    <property type="evidence" value="ECO:0007669"/>
    <property type="project" value="TreeGrafter"/>
</dbReference>
<feature type="transmembrane region" description="Helical" evidence="9">
    <location>
        <begin position="243"/>
        <end position="267"/>
    </location>
</feature>
<dbReference type="Proteomes" id="UP000182011">
    <property type="component" value="Unassembled WGS sequence"/>
</dbReference>
<feature type="transmembrane region" description="Helical" evidence="9">
    <location>
        <begin position="20"/>
        <end position="38"/>
    </location>
</feature>
<evidence type="ECO:0000256" key="5">
    <source>
        <dbReference type="ARBA" id="ARBA00022692"/>
    </source>
</evidence>
<keyword evidence="6 8" id="KW-1133">Transmembrane helix</keyword>
<keyword evidence="5 8" id="KW-0812">Transmembrane</keyword>
<accession>A0A0S4MXS8</accession>
<keyword evidence="3 8" id="KW-0813">Transport</keyword>
<feature type="transmembrane region" description="Helical" evidence="9">
    <location>
        <begin position="429"/>
        <end position="447"/>
    </location>
</feature>
<dbReference type="InterPro" id="IPR026033">
    <property type="entry name" value="Azg-like_bact_archaea"/>
</dbReference>
<accession>A0A0P1LTV9</accession>
<evidence type="ECO:0000313" key="10">
    <source>
        <dbReference type="EMBL" id="CUU02758.1"/>
    </source>
</evidence>
<evidence type="ECO:0000256" key="1">
    <source>
        <dbReference type="ARBA" id="ARBA00004651"/>
    </source>
</evidence>
<feature type="transmembrane region" description="Helical" evidence="9">
    <location>
        <begin position="198"/>
        <end position="217"/>
    </location>
</feature>
<evidence type="ECO:0000256" key="7">
    <source>
        <dbReference type="ARBA" id="ARBA00023136"/>
    </source>
</evidence>
<protein>
    <submittedName>
        <fullName evidence="10">Putative MFS transporter, AGZA family, xanthine/uracil permease</fullName>
    </submittedName>
</protein>
<evidence type="ECO:0000256" key="8">
    <source>
        <dbReference type="PIRNR" id="PIRNR005353"/>
    </source>
</evidence>
<dbReference type="STRING" id="1633631.GCA_001442925_00588"/>
<feature type="transmembrane region" description="Helical" evidence="9">
    <location>
        <begin position="389"/>
        <end position="417"/>
    </location>
</feature>
<keyword evidence="7 8" id="KW-0472">Membrane</keyword>
<feature type="transmembrane region" description="Helical" evidence="9">
    <location>
        <begin position="86"/>
        <end position="117"/>
    </location>
</feature>
<evidence type="ECO:0000256" key="4">
    <source>
        <dbReference type="ARBA" id="ARBA00022475"/>
    </source>
</evidence>
<gene>
    <name evidence="10" type="ORF">JGI4_00588</name>
</gene>
<feature type="transmembrane region" description="Helical" evidence="9">
    <location>
        <begin position="287"/>
        <end position="309"/>
    </location>
</feature>
<sequence length="448" mass="47838">MKHLLEKVFQLSQRNTNIKIEFIAGVTTFMTMSYIIFVQPVVLSHAGIDFGAGLIATCVGSAIGSVIMALLANYPIALAPGMGENFFFAYTVVGSMGLSWQSALAIVFLSGVLFSILSLVKLREAVIDAMPGCLKNSIATGIGLFITLIGFIQAGIIKINSGTHLPQLGEIHRAEVLISIAGLIFTSVLLARGVRGSILIGIIFSAVLSIILGIVKFEGKLIAFPEVKESAIFKLDFSNFFDITFLVAVLVFLYMVLFDTVGTLIGVGQAAGLVGKDGKLPRAERALLSDALGTTFGALLGTSTVTAYIESASGVAVGGRTGLTSIFVALFFLISLFFYPIVKLIGGGIEIEPGYVLHPITAPALIIVGSMMVRPVININWDDITDSIPAFITMLGIPLTFSIADGIALGFVSYTVVKLFSGRFKEINWMIIILTLVFLARYIFLALK</sequence>
<dbReference type="OrthoDB" id="9808458at2"/>
<feature type="transmembrane region" description="Helical" evidence="9">
    <location>
        <begin position="138"/>
        <end position="159"/>
    </location>
</feature>
<feature type="transmembrane region" description="Helical" evidence="9">
    <location>
        <begin position="171"/>
        <end position="191"/>
    </location>
</feature>
<dbReference type="AlphaFoldDB" id="A0A0P1LTV9"/>
<dbReference type="InterPro" id="IPR045018">
    <property type="entry name" value="Azg-like"/>
</dbReference>
<dbReference type="Pfam" id="PF00860">
    <property type="entry name" value="Xan_ur_permease"/>
    <property type="match status" value="1"/>
</dbReference>
<dbReference type="PANTHER" id="PTHR43337:SF1">
    <property type="entry name" value="XANTHINE_URACIL PERMEASE C887.17-RELATED"/>
    <property type="match status" value="1"/>
</dbReference>
<evidence type="ECO:0000256" key="9">
    <source>
        <dbReference type="SAM" id="Phobius"/>
    </source>
</evidence>
<reference evidence="11" key="1">
    <citation type="submission" date="2015-11" db="EMBL/GenBank/DDBJ databases">
        <authorList>
            <person name="Varghese N."/>
        </authorList>
    </citation>
    <scope>NUCLEOTIDE SEQUENCE [LARGE SCALE GENOMIC DNA]</scope>
</reference>
<accession>A0A0P1LVH0</accession>
<proteinExistence type="inferred from homology"/>
<accession>A0A0N7MRC5</accession>
<evidence type="ECO:0000256" key="3">
    <source>
        <dbReference type="ARBA" id="ARBA00022448"/>
    </source>
</evidence>
<evidence type="ECO:0000313" key="11">
    <source>
        <dbReference type="Proteomes" id="UP000182011"/>
    </source>
</evidence>
<dbReference type="PIRSF" id="PIRSF005353">
    <property type="entry name" value="PbuG"/>
    <property type="match status" value="1"/>
</dbReference>
<comment type="similarity">
    <text evidence="2 8">Belongs to the nucleobase:cation symporter-2 (NCS2) (TC 2.A.40) family. Azg-like subfamily.</text>
</comment>
<accession>A0A0P1LZT9</accession>
<organism evidence="10 11">
    <name type="scientific">Candidatus Kryptonium thompsonii</name>
    <dbReference type="NCBI Taxonomy" id="1633631"/>
    <lineage>
        <taxon>Bacteria</taxon>
        <taxon>Pseudomonadati</taxon>
        <taxon>Candidatus Kryptoniota</taxon>
        <taxon>Candidatus Kryptonium</taxon>
    </lineage>
</organism>